<evidence type="ECO:0000313" key="3">
    <source>
        <dbReference type="Proteomes" id="UP000803884"/>
    </source>
</evidence>
<evidence type="ECO:0000256" key="1">
    <source>
        <dbReference type="SAM" id="MobiDB-lite"/>
    </source>
</evidence>
<protein>
    <submittedName>
        <fullName evidence="2">Uncharacterized protein</fullName>
    </submittedName>
</protein>
<dbReference type="AlphaFoldDB" id="A0AB34KPH4"/>
<feature type="compositionally biased region" description="Basic and acidic residues" evidence="1">
    <location>
        <begin position="54"/>
        <end position="71"/>
    </location>
</feature>
<feature type="region of interest" description="Disordered" evidence="1">
    <location>
        <begin position="1"/>
        <end position="137"/>
    </location>
</feature>
<dbReference type="GeneID" id="96007182"/>
<proteinExistence type="predicted"/>
<feature type="compositionally biased region" description="Low complexity" evidence="1">
    <location>
        <begin position="109"/>
        <end position="119"/>
    </location>
</feature>
<name>A0AB34KPH4_9PEZI</name>
<accession>A0AB34KPH4</accession>
<dbReference type="PANTHER" id="PTHR42345:SF2">
    <property type="entry name" value="HELICASE-LIKE PROTEIN"/>
    <property type="match status" value="1"/>
</dbReference>
<dbReference type="EMBL" id="JAAQHG020000019">
    <property type="protein sequence ID" value="KAL1585455.1"/>
    <property type="molecule type" value="Genomic_DNA"/>
</dbReference>
<organism evidence="2 3">
    <name type="scientific">Cladosporium halotolerans</name>
    <dbReference type="NCBI Taxonomy" id="1052096"/>
    <lineage>
        <taxon>Eukaryota</taxon>
        <taxon>Fungi</taxon>
        <taxon>Dikarya</taxon>
        <taxon>Ascomycota</taxon>
        <taxon>Pezizomycotina</taxon>
        <taxon>Dothideomycetes</taxon>
        <taxon>Dothideomycetidae</taxon>
        <taxon>Cladosporiales</taxon>
        <taxon>Cladosporiaceae</taxon>
        <taxon>Cladosporium</taxon>
    </lineage>
</organism>
<gene>
    <name evidence="2" type="ORF">WHR41_05739</name>
</gene>
<reference evidence="2 3" key="1">
    <citation type="journal article" date="2020" name="Microbiol. Resour. Announc.">
        <title>Draft Genome Sequence of a Cladosporium Species Isolated from the Mesophotic Ascidian Didemnum maculosum.</title>
        <authorList>
            <person name="Gioti A."/>
            <person name="Siaperas R."/>
            <person name="Nikolaivits E."/>
            <person name="Le Goff G."/>
            <person name="Ouazzani J."/>
            <person name="Kotoulas G."/>
            <person name="Topakas E."/>
        </authorList>
    </citation>
    <scope>NUCLEOTIDE SEQUENCE [LARGE SCALE GENOMIC DNA]</scope>
    <source>
        <strain evidence="2 3">TM138-S3</strain>
    </source>
</reference>
<dbReference type="PANTHER" id="PTHR42345">
    <property type="entry name" value="TPR_REGION DOMAIN-CONTAINING PROTEIN"/>
    <property type="match status" value="1"/>
</dbReference>
<evidence type="ECO:0000313" key="2">
    <source>
        <dbReference type="EMBL" id="KAL1585455.1"/>
    </source>
</evidence>
<comment type="caution">
    <text evidence="2">The sequence shown here is derived from an EMBL/GenBank/DDBJ whole genome shotgun (WGS) entry which is preliminary data.</text>
</comment>
<sequence>MFQPDVAATSGSLPAEVLTLRSGGRLSDTDQDGERKGSPFRLPIMKRHRQPAQEVKENVAPEDDAISHERAASSSKASKRRTVIDFFKQKGGNHKAEEEENDNILTRMTTQKTKSSNKSGKSKHQRNSSSYGLSENALDRILGPSKDQEKKKASDNFFLRQQIRADSRNASGSEPLPPFYDGPNADVHRQLTEDEIFMLFEGAPCFSAVPDLSEYRPQVVFHGGSTGLPPHYLPDHKQFDHETFRSSTLGVDAVEESQHIPFTSHLKIVSRKTEACDDILEVPNLLSANGPEPGTTGFEHFLQLPVSDSLTTPDESSTFEKRHLLTNNPAEVGLLEFDLAQLVNCLTESGELYARLSDGDSVSGSLDEDNVFELGNDLFGRLLNRSSADISAEGIQKVSLDKQIAALQQVLEMKGLWHDFSVVEWRIRIGQLLWTDFDTEDSSAAHLSERDVFILQVTLAAELLVRLKLSAAIGAPHSGSSPVPLQQRSQKVEWDILVAEKFLSNMSVSILPSANGQGIRNSFFSAISFFTSQEDPQNDSSKPILRPKNEDHQISGLLTFARALSWPHVEDVRTQLRPEPDFSGYERPVSTMSIYATPLNSPRLFDVENTPGTRTSYFGAIGQQQNRPGINRTKTAQSIQLRPAANEAEGFNVGGWLSRSWLSGLVLPGEAAGHFLMSALLENSPEAIDALGDNANLYGGFAYRGRTFWSKSSAVGRVLAAKLGAIECMGWISVPDAPTEQPEGWIDAKIKDFPYPEAKPRIKDREALPKASDPFHNYDASFLRASDFTTPTDSPPVMGNEVVCRGLSFVSPDSDSDASSITPKSTAYLAFSSPINPKLPQISVPLTYDVHFISSYPCYPVANDEDHDLSSLTSSPSDNLALSFHTASSRDVAPPPAHPLHTSYRYMTLPVATLLSAGAEEARSRALSLPDATAEAENEEEEEVAVLDCRGKADLELLARAWCAKVGENAIVGKTGRTCLACCIREARGLGVRVLIRT</sequence>
<keyword evidence="3" id="KW-1185">Reference proteome</keyword>
<dbReference type="RefSeq" id="XP_069228561.1">
    <property type="nucleotide sequence ID" value="XM_069374344.1"/>
</dbReference>
<dbReference type="Proteomes" id="UP000803884">
    <property type="component" value="Unassembled WGS sequence"/>
</dbReference>